<keyword evidence="2" id="KW-0677">Repeat</keyword>
<dbReference type="PANTHER" id="PTHR46093:SF18">
    <property type="entry name" value="FIBRONECTIN TYPE-III DOMAIN-CONTAINING PROTEIN"/>
    <property type="match status" value="1"/>
</dbReference>
<sequence length="875" mass="96085">MQIEQTPAAPPPPDTTTKCVLDWTDVRESAGNPPRPRMSHAVIAVDNTMLFLFGESGKDNDRTFFNNISAFDTTTRTWTHPYNPLGAEGLDLTRGDTALLFRGENIVLFGGRNREKYFNDVVVARYDNVPSHLRVEAAAHGDTPDSERMNTFVTPQCQGAIPIARRGHCAANINDEKMFVFGGQTTTGELYSDTYLLDMGTMTWLRVDPSRPAPPPRVFQGCLIDPSGCILIHGGRGSSVVYDDMWIFDPRAEQWMVLEAVGPHPGPRLGHSLLLFGDQGSNILMWGGCTETYDYCNMGYCFDGRNNTWSVAEMSGNVPCPRSFHTATLVGRDMWVYGGWAGYRTCTGLWKASVAGQQVPKASLSGDVSAAPVGDSAIPATGDVTSLSYSVPRQAGASPYYRRGDHIPVTAVRLYTSKETQLVTPSREMFPEAFGRLSTASTMSAQQPATAKRPDAVAEEAWLDGMISRLLTDYDAYTPTVPELERFLLLARDTIAVEPSLVSVDPPVKIFGDIHGQMSDLIKFFTMCGNPTTDLSNYVFLGDYVDRGPNSLALRGNHEIRSVNHDHGFRDECLTRYGVEQGSRVWLMFNEVFDVLPPTALVARTVFCLHGGLCPQLTELKNAYSIQRPTPVDPEVPADRLLYNLLWSDPSEQEDDPRKYKDNARGGGVQFNRTVVDEFCQKNSIKLIVRGHERKLANASSHNNTIQSNPIRSLRASSPTQAATEGFFYFAGGKLLTVFSATNYCGDQNNNGAMLYLDHNLTSTLEVIKPDPVPHGHHRRATPPRPIASGRLLPTVDMSPTPAPTPKPAAKPKPVHTARPHSQTPSHGTALLGPPLQPDRSFRTGFTSLSLFTVVLGLGGRCQTGPVFSFGRKPQ</sequence>
<dbReference type="SUPFAM" id="SSF56300">
    <property type="entry name" value="Metallo-dependent phosphatases"/>
    <property type="match status" value="1"/>
</dbReference>
<keyword evidence="1" id="KW-0880">Kelch repeat</keyword>
<dbReference type="Gene3D" id="2.120.10.80">
    <property type="entry name" value="Kelch-type beta propeller"/>
    <property type="match status" value="2"/>
</dbReference>
<name>A0ABQ8UUX6_9EUKA</name>
<feature type="region of interest" description="Disordered" evidence="3">
    <location>
        <begin position="771"/>
        <end position="839"/>
    </location>
</feature>
<dbReference type="PANTHER" id="PTHR46093">
    <property type="entry name" value="ACYL-COA-BINDING DOMAIN-CONTAINING PROTEIN 5"/>
    <property type="match status" value="1"/>
</dbReference>
<dbReference type="Proteomes" id="UP001141327">
    <property type="component" value="Unassembled WGS sequence"/>
</dbReference>
<evidence type="ECO:0000256" key="1">
    <source>
        <dbReference type="ARBA" id="ARBA00022441"/>
    </source>
</evidence>
<dbReference type="PRINTS" id="PR00114">
    <property type="entry name" value="STPHPHTASE"/>
</dbReference>
<dbReference type="InterPro" id="IPR004843">
    <property type="entry name" value="Calcineurin-like_PHP"/>
</dbReference>
<dbReference type="SUPFAM" id="SSF117281">
    <property type="entry name" value="Kelch motif"/>
    <property type="match status" value="2"/>
</dbReference>
<dbReference type="EMBL" id="JAPMOS010000001">
    <property type="protein sequence ID" value="KAJ4462911.1"/>
    <property type="molecule type" value="Genomic_DNA"/>
</dbReference>
<dbReference type="InterPro" id="IPR015915">
    <property type="entry name" value="Kelch-typ_b-propeller"/>
</dbReference>
<evidence type="ECO:0000256" key="3">
    <source>
        <dbReference type="SAM" id="MobiDB-lite"/>
    </source>
</evidence>
<feature type="domain" description="Serine/threonine specific protein phosphatases" evidence="4">
    <location>
        <begin position="481"/>
        <end position="772"/>
    </location>
</feature>
<evidence type="ECO:0000259" key="4">
    <source>
        <dbReference type="SMART" id="SM00156"/>
    </source>
</evidence>
<accession>A0ABQ8UUX6</accession>
<evidence type="ECO:0000256" key="2">
    <source>
        <dbReference type="ARBA" id="ARBA00022737"/>
    </source>
</evidence>
<dbReference type="InterPro" id="IPR006186">
    <property type="entry name" value="Ser/Thr-sp_prot-phosphatase"/>
</dbReference>
<dbReference type="Pfam" id="PF24681">
    <property type="entry name" value="Kelch_KLHDC2_KLHL20_DRC7"/>
    <property type="match status" value="2"/>
</dbReference>
<proteinExistence type="predicted"/>
<protein>
    <submittedName>
        <fullName evidence="5">Serine/threonine-protein phosphatase PP1 isozyme 9</fullName>
    </submittedName>
</protein>
<feature type="compositionally biased region" description="Pro residues" evidence="3">
    <location>
        <begin position="801"/>
        <end position="811"/>
    </location>
</feature>
<comment type="caution">
    <text evidence="5">The sequence shown here is derived from an EMBL/GenBank/DDBJ whole genome shotgun (WGS) entry which is preliminary data.</text>
</comment>
<gene>
    <name evidence="5" type="ORF">PAPYR_125</name>
</gene>
<keyword evidence="6" id="KW-1185">Reference proteome</keyword>
<evidence type="ECO:0000313" key="5">
    <source>
        <dbReference type="EMBL" id="KAJ4462911.1"/>
    </source>
</evidence>
<dbReference type="SMART" id="SM00156">
    <property type="entry name" value="PP2Ac"/>
    <property type="match status" value="1"/>
</dbReference>
<reference evidence="5" key="1">
    <citation type="journal article" date="2022" name="bioRxiv">
        <title>Genomics of Preaxostyla Flagellates Illuminates Evolutionary Transitions and the Path Towards Mitochondrial Loss.</title>
        <authorList>
            <person name="Novak L.V.F."/>
            <person name="Treitli S.C."/>
            <person name="Pyrih J."/>
            <person name="Halakuc P."/>
            <person name="Pipaliya S.V."/>
            <person name="Vacek V."/>
            <person name="Brzon O."/>
            <person name="Soukal P."/>
            <person name="Eme L."/>
            <person name="Dacks J.B."/>
            <person name="Karnkowska A."/>
            <person name="Elias M."/>
            <person name="Hampl V."/>
        </authorList>
    </citation>
    <scope>NUCLEOTIDE SEQUENCE</scope>
    <source>
        <strain evidence="5">RCP-MX</strain>
    </source>
</reference>
<dbReference type="InterPro" id="IPR029052">
    <property type="entry name" value="Metallo-depent_PP-like"/>
</dbReference>
<dbReference type="Gene3D" id="3.60.21.10">
    <property type="match status" value="1"/>
</dbReference>
<evidence type="ECO:0000313" key="6">
    <source>
        <dbReference type="Proteomes" id="UP001141327"/>
    </source>
</evidence>
<dbReference type="Pfam" id="PF00149">
    <property type="entry name" value="Metallophos"/>
    <property type="match status" value="1"/>
</dbReference>
<organism evidence="5 6">
    <name type="scientific">Paratrimastix pyriformis</name>
    <dbReference type="NCBI Taxonomy" id="342808"/>
    <lineage>
        <taxon>Eukaryota</taxon>
        <taxon>Metamonada</taxon>
        <taxon>Preaxostyla</taxon>
        <taxon>Paratrimastigidae</taxon>
        <taxon>Paratrimastix</taxon>
    </lineage>
</organism>